<feature type="transmembrane region" description="Helical" evidence="1">
    <location>
        <begin position="29"/>
        <end position="52"/>
    </location>
</feature>
<dbReference type="AlphaFoldDB" id="A0A3E1QCU5"/>
<protein>
    <recommendedName>
        <fullName evidence="4">DUF1328 domain-containing protein</fullName>
    </recommendedName>
</protein>
<dbReference type="OrthoDB" id="1453511at2"/>
<keyword evidence="1" id="KW-0472">Membrane</keyword>
<gene>
    <name evidence="2" type="ORF">DZ858_07985</name>
</gene>
<sequence length="81" mass="8956">MKNYTLHFLILTIITAVIGFSGLEFIGGSVVRFICLISGIGLLISCLDSVLITRKNRKFKKQVAPKKVKSDSGSRNFSNNH</sequence>
<dbReference type="Proteomes" id="UP000261082">
    <property type="component" value="Unassembled WGS sequence"/>
</dbReference>
<name>A0A3E1QCU5_9FLAO</name>
<evidence type="ECO:0000256" key="1">
    <source>
        <dbReference type="SAM" id="Phobius"/>
    </source>
</evidence>
<evidence type="ECO:0008006" key="4">
    <source>
        <dbReference type="Google" id="ProtNLM"/>
    </source>
</evidence>
<feature type="transmembrane region" description="Helical" evidence="1">
    <location>
        <begin position="5"/>
        <end position="23"/>
    </location>
</feature>
<dbReference type="SUPFAM" id="SSF82866">
    <property type="entry name" value="Multidrug efflux transporter AcrB transmembrane domain"/>
    <property type="match status" value="1"/>
</dbReference>
<dbReference type="EMBL" id="QVID01000001">
    <property type="protein sequence ID" value="RFN59975.1"/>
    <property type="molecule type" value="Genomic_DNA"/>
</dbReference>
<reference evidence="2 3" key="1">
    <citation type="journal article" date="2007" name="Int. J. Syst. Evol. Microbiol.">
        <title>Marixanthomonas ophiurae gen. nov., sp. nov., a marine bacterium of the family Flavobacteriaceae isolated from a deep-sea brittle star.</title>
        <authorList>
            <person name="Romanenko L.A."/>
            <person name="Uchino M."/>
            <person name="Frolova G.M."/>
            <person name="Mikhailov V.V."/>
        </authorList>
    </citation>
    <scope>NUCLEOTIDE SEQUENCE [LARGE SCALE GENOMIC DNA]</scope>
    <source>
        <strain evidence="2 3">KMM 3046</strain>
    </source>
</reference>
<evidence type="ECO:0000313" key="2">
    <source>
        <dbReference type="EMBL" id="RFN59975.1"/>
    </source>
</evidence>
<comment type="caution">
    <text evidence="2">The sequence shown here is derived from an EMBL/GenBank/DDBJ whole genome shotgun (WGS) entry which is preliminary data.</text>
</comment>
<organism evidence="2 3">
    <name type="scientific">Marixanthomonas ophiurae</name>
    <dbReference type="NCBI Taxonomy" id="387659"/>
    <lineage>
        <taxon>Bacteria</taxon>
        <taxon>Pseudomonadati</taxon>
        <taxon>Bacteroidota</taxon>
        <taxon>Flavobacteriia</taxon>
        <taxon>Flavobacteriales</taxon>
        <taxon>Flavobacteriaceae</taxon>
        <taxon>Marixanthomonas</taxon>
    </lineage>
</organism>
<evidence type="ECO:0000313" key="3">
    <source>
        <dbReference type="Proteomes" id="UP000261082"/>
    </source>
</evidence>
<keyword evidence="1" id="KW-0812">Transmembrane</keyword>
<keyword evidence="1" id="KW-1133">Transmembrane helix</keyword>
<dbReference type="RefSeq" id="WP_117159035.1">
    <property type="nucleotide sequence ID" value="NZ_QVID01000001.1"/>
</dbReference>
<keyword evidence="3" id="KW-1185">Reference proteome</keyword>
<proteinExistence type="predicted"/>
<accession>A0A3E1QCU5</accession>